<evidence type="ECO:0000313" key="3">
    <source>
        <dbReference type="EMBL" id="CAK4030459.1"/>
    </source>
</evidence>
<dbReference type="AlphaFoldDB" id="A0AAI9EBW9"/>
<dbReference type="PANTHER" id="PTHR47332:SF4">
    <property type="entry name" value="SET DOMAIN-CONTAINING PROTEIN 5"/>
    <property type="match status" value="1"/>
</dbReference>
<comment type="caution">
    <text evidence="3">The sequence shown here is derived from an EMBL/GenBank/DDBJ whole genome shotgun (WGS) entry which is preliminary data.</text>
</comment>
<dbReference type="Gene3D" id="2.170.270.10">
    <property type="entry name" value="SET domain"/>
    <property type="match status" value="1"/>
</dbReference>
<feature type="compositionally biased region" description="Polar residues" evidence="1">
    <location>
        <begin position="7"/>
        <end position="17"/>
    </location>
</feature>
<gene>
    <name evidence="3" type="ORF">LECACI_7A005617</name>
</gene>
<feature type="domain" description="SET" evidence="2">
    <location>
        <begin position="56"/>
        <end position="225"/>
    </location>
</feature>
<dbReference type="InterPro" id="IPR046341">
    <property type="entry name" value="SET_dom_sf"/>
</dbReference>
<protein>
    <recommendedName>
        <fullName evidence="2">SET domain-containing protein</fullName>
    </recommendedName>
</protein>
<feature type="region of interest" description="Disordered" evidence="1">
    <location>
        <begin position="380"/>
        <end position="417"/>
    </location>
</feature>
<dbReference type="InterPro" id="IPR001214">
    <property type="entry name" value="SET_dom"/>
</dbReference>
<dbReference type="PANTHER" id="PTHR47332">
    <property type="entry name" value="SET DOMAIN-CONTAINING PROTEIN 5"/>
    <property type="match status" value="1"/>
</dbReference>
<sequence>MAPDANSLASHLQQSLSIPDDEASSHNSRESSTAEIGSSLSPLANDFRPTFGPAPPPFIVATSFYEKREIHNKGTGLVALRDIPVGTRIICEPPLLTIPYNLTTLVWDQYCQLSLEDKHVYDNLSYHPHLNAHLRQPGQISSSSENSKIDGDADEEGDAIRVTQIFASNNLVIAKGAHGVFRETSRINHSCVPNVHHSFSPDLKKEVVHAARDICAGEELLTTYMGQAGIFSTRAQRTEYLRTNYGFTCQCPACTDITGVSDAHRMLLNSLVYGIEQFRKGSDGVCDTKPKSLSEARSQAIDIIGTLLTDGLSGTELVRAYRLASELAVDDKDFEQALEFAVKELEVECNLMGMERDDLKRKGLASEQWIAEIQEKQREMMLQERKKLKHAKKNQNRKGEGQEKRKHMKTGGFKSNE</sequence>
<accession>A0AAI9EBW9</accession>
<feature type="region of interest" description="Disordered" evidence="1">
    <location>
        <begin position="1"/>
        <end position="41"/>
    </location>
</feature>
<dbReference type="InterPro" id="IPR053185">
    <property type="entry name" value="SET_domain_protein"/>
</dbReference>
<dbReference type="EMBL" id="CAVMBE010000036">
    <property type="protein sequence ID" value="CAK4030459.1"/>
    <property type="molecule type" value="Genomic_DNA"/>
</dbReference>
<dbReference type="InterPro" id="IPR011990">
    <property type="entry name" value="TPR-like_helical_dom_sf"/>
</dbReference>
<dbReference type="CDD" id="cd20071">
    <property type="entry name" value="SET_SMYD"/>
    <property type="match status" value="1"/>
</dbReference>
<proteinExistence type="predicted"/>
<dbReference type="SMART" id="SM00317">
    <property type="entry name" value="SET"/>
    <property type="match status" value="1"/>
</dbReference>
<keyword evidence="4" id="KW-1185">Reference proteome</keyword>
<evidence type="ECO:0000259" key="2">
    <source>
        <dbReference type="PROSITE" id="PS50280"/>
    </source>
</evidence>
<reference evidence="3" key="1">
    <citation type="submission" date="2023-11" db="EMBL/GenBank/DDBJ databases">
        <authorList>
            <person name="Alioto T."/>
            <person name="Alioto T."/>
            <person name="Gomez Garrido J."/>
        </authorList>
    </citation>
    <scope>NUCLEOTIDE SEQUENCE</scope>
</reference>
<dbReference type="SUPFAM" id="SSF82199">
    <property type="entry name" value="SET domain"/>
    <property type="match status" value="1"/>
</dbReference>
<dbReference type="Gene3D" id="1.25.40.10">
    <property type="entry name" value="Tetratricopeptide repeat domain"/>
    <property type="match status" value="1"/>
</dbReference>
<dbReference type="Proteomes" id="UP001296104">
    <property type="component" value="Unassembled WGS sequence"/>
</dbReference>
<dbReference type="PROSITE" id="PS50280">
    <property type="entry name" value="SET"/>
    <property type="match status" value="1"/>
</dbReference>
<name>A0AAI9EBW9_9PEZI</name>
<feature type="compositionally biased region" description="Polar residues" evidence="1">
    <location>
        <begin position="30"/>
        <end position="41"/>
    </location>
</feature>
<dbReference type="Pfam" id="PF00856">
    <property type="entry name" value="SET"/>
    <property type="match status" value="1"/>
</dbReference>
<organism evidence="3 4">
    <name type="scientific">Lecanosticta acicola</name>
    <dbReference type="NCBI Taxonomy" id="111012"/>
    <lineage>
        <taxon>Eukaryota</taxon>
        <taxon>Fungi</taxon>
        <taxon>Dikarya</taxon>
        <taxon>Ascomycota</taxon>
        <taxon>Pezizomycotina</taxon>
        <taxon>Dothideomycetes</taxon>
        <taxon>Dothideomycetidae</taxon>
        <taxon>Mycosphaerellales</taxon>
        <taxon>Mycosphaerellaceae</taxon>
        <taxon>Lecanosticta</taxon>
    </lineage>
</organism>
<feature type="compositionally biased region" description="Basic residues" evidence="1">
    <location>
        <begin position="386"/>
        <end position="396"/>
    </location>
</feature>
<evidence type="ECO:0000313" key="4">
    <source>
        <dbReference type="Proteomes" id="UP001296104"/>
    </source>
</evidence>
<evidence type="ECO:0000256" key="1">
    <source>
        <dbReference type="SAM" id="MobiDB-lite"/>
    </source>
</evidence>